<dbReference type="SUPFAM" id="SSF53474">
    <property type="entry name" value="alpha/beta-Hydrolases"/>
    <property type="match status" value="1"/>
</dbReference>
<organism evidence="6 7">
    <name type="scientific">Flavobacterium humi</name>
    <dbReference type="NCBI Taxonomy" id="2562683"/>
    <lineage>
        <taxon>Bacteria</taxon>
        <taxon>Pseudomonadati</taxon>
        <taxon>Bacteroidota</taxon>
        <taxon>Flavobacteriia</taxon>
        <taxon>Flavobacteriales</taxon>
        <taxon>Flavobacteriaceae</taxon>
        <taxon>Flavobacterium</taxon>
    </lineage>
</organism>
<dbReference type="EMBL" id="SRLH01000001">
    <property type="protein sequence ID" value="TGD59862.1"/>
    <property type="molecule type" value="Genomic_DNA"/>
</dbReference>
<feature type="active site" description="Nucleophile" evidence="4">
    <location>
        <position position="147"/>
    </location>
</feature>
<dbReference type="GO" id="GO:0016020">
    <property type="term" value="C:membrane"/>
    <property type="evidence" value="ECO:0007669"/>
    <property type="project" value="TreeGrafter"/>
</dbReference>
<dbReference type="PIRSF" id="PIRSF005539">
    <property type="entry name" value="Pept_S33_TRI_F1"/>
    <property type="match status" value="1"/>
</dbReference>
<sequence length="348" mass="40440">MKYNLLSYLLLVLVFTGCKNNEGTVKDNYLDFSKRDDQFTGGIKMIPITTSAGKFKVWTKTVGQNPTIKVLLLHGGPGLTHELYESFDGYFPNESIEYIYYDQLGSYYSDQPDDNRLWTNERFVEEVEQVRIALGLDNTNFYLMGQSWGGILAMEYALKYQKNLKGLIISNMMASASDYNQYAENVLGPQLPKTVYDQIKAFEKNKDYTNPKYTELLFKYYYTEHILRKPLEEWPESINRCFKHINPKVYVYMQGPSEFGITGDATLKDWNVKPRLKTISVPTLTIGAKYDTMDPRHMEWISKEVQNGRFLFCPNGSHLSQYDDQKTYFSGVIRFLKDVDSGRFKRNN</sequence>
<evidence type="ECO:0000256" key="3">
    <source>
        <dbReference type="PIRNR" id="PIRNR005539"/>
    </source>
</evidence>
<dbReference type="InterPro" id="IPR000073">
    <property type="entry name" value="AB_hydrolase_1"/>
</dbReference>
<dbReference type="InterPro" id="IPR002410">
    <property type="entry name" value="Peptidase_S33"/>
</dbReference>
<keyword evidence="2 3" id="KW-0378">Hydrolase</keyword>
<feature type="active site" description="Proton donor" evidence="4">
    <location>
        <position position="318"/>
    </location>
</feature>
<feature type="domain" description="AB hydrolase-1" evidence="5">
    <location>
        <begin position="70"/>
        <end position="324"/>
    </location>
</feature>
<protein>
    <submittedName>
        <fullName evidence="6">Alpha/beta fold hydrolase</fullName>
    </submittedName>
</protein>
<dbReference type="AlphaFoldDB" id="A0A4Z0LD77"/>
<dbReference type="InterPro" id="IPR029058">
    <property type="entry name" value="AB_hydrolase_fold"/>
</dbReference>
<reference evidence="6 7" key="1">
    <citation type="submission" date="2019-04" db="EMBL/GenBank/DDBJ databases">
        <title>Flavobacterium sp. strain DS2-A Genome sequencing and assembly.</title>
        <authorList>
            <person name="Kim I."/>
        </authorList>
    </citation>
    <scope>NUCLEOTIDE SEQUENCE [LARGE SCALE GENOMIC DNA]</scope>
    <source>
        <strain evidence="6 7">DS2-A</strain>
    </source>
</reference>
<dbReference type="PANTHER" id="PTHR43798:SF33">
    <property type="entry name" value="HYDROLASE, PUTATIVE (AFU_ORTHOLOGUE AFUA_2G14860)-RELATED"/>
    <property type="match status" value="1"/>
</dbReference>
<gene>
    <name evidence="6" type="ORF">E4635_02725</name>
</gene>
<dbReference type="GO" id="GO:0006508">
    <property type="term" value="P:proteolysis"/>
    <property type="evidence" value="ECO:0007669"/>
    <property type="project" value="InterPro"/>
</dbReference>
<dbReference type="Gene3D" id="3.40.50.1820">
    <property type="entry name" value="alpha/beta hydrolase"/>
    <property type="match status" value="1"/>
</dbReference>
<dbReference type="OrthoDB" id="9796770at2"/>
<feature type="active site" evidence="4">
    <location>
        <position position="291"/>
    </location>
</feature>
<evidence type="ECO:0000256" key="2">
    <source>
        <dbReference type="ARBA" id="ARBA00022801"/>
    </source>
</evidence>
<dbReference type="PRINTS" id="PR00793">
    <property type="entry name" value="PROAMNOPTASE"/>
</dbReference>
<dbReference type="Proteomes" id="UP000297407">
    <property type="component" value="Unassembled WGS sequence"/>
</dbReference>
<evidence type="ECO:0000313" key="6">
    <source>
        <dbReference type="EMBL" id="TGD59862.1"/>
    </source>
</evidence>
<evidence type="ECO:0000313" key="7">
    <source>
        <dbReference type="Proteomes" id="UP000297407"/>
    </source>
</evidence>
<comment type="similarity">
    <text evidence="1 3">Belongs to the peptidase S33 family.</text>
</comment>
<keyword evidence="7" id="KW-1185">Reference proteome</keyword>
<evidence type="ECO:0000259" key="5">
    <source>
        <dbReference type="Pfam" id="PF00561"/>
    </source>
</evidence>
<evidence type="ECO:0000256" key="4">
    <source>
        <dbReference type="PIRSR" id="PIRSR005539-1"/>
    </source>
</evidence>
<proteinExistence type="inferred from homology"/>
<dbReference type="Pfam" id="PF00561">
    <property type="entry name" value="Abhydrolase_1"/>
    <property type="match status" value="1"/>
</dbReference>
<dbReference type="PANTHER" id="PTHR43798">
    <property type="entry name" value="MONOACYLGLYCEROL LIPASE"/>
    <property type="match status" value="1"/>
</dbReference>
<dbReference type="InterPro" id="IPR005945">
    <property type="entry name" value="Pro_imino_pep"/>
</dbReference>
<dbReference type="PROSITE" id="PS51257">
    <property type="entry name" value="PROKAR_LIPOPROTEIN"/>
    <property type="match status" value="1"/>
</dbReference>
<dbReference type="NCBIfam" id="TIGR01250">
    <property type="entry name" value="pro_imino_pep_2"/>
    <property type="match status" value="1"/>
</dbReference>
<name>A0A4Z0LD77_9FLAO</name>
<dbReference type="GO" id="GO:0008233">
    <property type="term" value="F:peptidase activity"/>
    <property type="evidence" value="ECO:0007669"/>
    <property type="project" value="InterPro"/>
</dbReference>
<accession>A0A4Z0LD77</accession>
<dbReference type="InterPro" id="IPR050266">
    <property type="entry name" value="AB_hydrolase_sf"/>
</dbReference>
<evidence type="ECO:0000256" key="1">
    <source>
        <dbReference type="ARBA" id="ARBA00010088"/>
    </source>
</evidence>
<comment type="caution">
    <text evidence="6">The sequence shown here is derived from an EMBL/GenBank/DDBJ whole genome shotgun (WGS) entry which is preliminary data.</text>
</comment>
<dbReference type="RefSeq" id="WP_135525068.1">
    <property type="nucleotide sequence ID" value="NZ_SRLH01000001.1"/>
</dbReference>